<dbReference type="Gene3D" id="3.40.50.720">
    <property type="entry name" value="NAD(P)-binding Rossmann-like Domain"/>
    <property type="match status" value="1"/>
</dbReference>
<comment type="caution">
    <text evidence="4">The sequence shown here is derived from an EMBL/GenBank/DDBJ whole genome shotgun (WGS) entry which is preliminary data.</text>
</comment>
<proteinExistence type="inferred from homology"/>
<organism evidence="4 5">
    <name type="scientific">Knufia peltigerae</name>
    <dbReference type="NCBI Taxonomy" id="1002370"/>
    <lineage>
        <taxon>Eukaryota</taxon>
        <taxon>Fungi</taxon>
        <taxon>Dikarya</taxon>
        <taxon>Ascomycota</taxon>
        <taxon>Pezizomycotina</taxon>
        <taxon>Eurotiomycetes</taxon>
        <taxon>Chaetothyriomycetidae</taxon>
        <taxon>Chaetothyriales</taxon>
        <taxon>Trichomeriaceae</taxon>
        <taxon>Knufia</taxon>
    </lineage>
</organism>
<evidence type="ECO:0000313" key="5">
    <source>
        <dbReference type="Proteomes" id="UP001172681"/>
    </source>
</evidence>
<dbReference type="GO" id="GO:0016491">
    <property type="term" value="F:oxidoreductase activity"/>
    <property type="evidence" value="ECO:0007669"/>
    <property type="project" value="UniProtKB-KW"/>
</dbReference>
<dbReference type="AlphaFoldDB" id="A0AA38Y5J9"/>
<dbReference type="PRINTS" id="PR00080">
    <property type="entry name" value="SDRFAMILY"/>
</dbReference>
<protein>
    <recommendedName>
        <fullName evidence="6">Oxidoreductase</fullName>
    </recommendedName>
</protein>
<evidence type="ECO:0000256" key="2">
    <source>
        <dbReference type="ARBA" id="ARBA00023002"/>
    </source>
</evidence>
<evidence type="ECO:0000256" key="1">
    <source>
        <dbReference type="ARBA" id="ARBA00006484"/>
    </source>
</evidence>
<dbReference type="Pfam" id="PF00106">
    <property type="entry name" value="adh_short"/>
    <property type="match status" value="1"/>
</dbReference>
<dbReference type="PRINTS" id="PR00081">
    <property type="entry name" value="GDHRDH"/>
</dbReference>
<dbReference type="InterPro" id="IPR002347">
    <property type="entry name" value="SDR_fam"/>
</dbReference>
<accession>A0AA38Y5J9</accession>
<dbReference type="PANTHER" id="PTHR44196:SF1">
    <property type="entry name" value="DEHYDROGENASE_REDUCTASE SDR FAMILY MEMBER 7B"/>
    <property type="match status" value="1"/>
</dbReference>
<evidence type="ECO:0008006" key="6">
    <source>
        <dbReference type="Google" id="ProtNLM"/>
    </source>
</evidence>
<dbReference type="Proteomes" id="UP001172681">
    <property type="component" value="Unassembled WGS sequence"/>
</dbReference>
<comment type="similarity">
    <text evidence="1 3">Belongs to the short-chain dehydrogenases/reductases (SDR) family.</text>
</comment>
<dbReference type="PANTHER" id="PTHR44196">
    <property type="entry name" value="DEHYDROGENASE/REDUCTASE SDR FAMILY MEMBER 7B"/>
    <property type="match status" value="1"/>
</dbReference>
<sequence length="280" mass="30858">MSHTRTVSQSTLDLIDTAVITGGAGGIGRAMAERLLRHGKGVIIVGRTESKLERTASEIGATAYYVLDTGNSDAVVDISERILAAHPEVNCLVNNAGVQRPFQFPGVGEDGAQEYGFDLEKADQEIDTNIRGVMHLTLRFLPHLLDRRDGGVIMNVSSVLGFLPSSVINPVYNGTKAWVHFFTMNLRTQYRGSRRGRWLRVVEIAPPTVTTDLHRERTDPGDNTKAKNKRAMSVDEFMDEVETGWREGREMIAPGPAGDVVKAWVDAYGERYEMATAGRK</sequence>
<keyword evidence="5" id="KW-1185">Reference proteome</keyword>
<gene>
    <name evidence="4" type="ORF">H2204_006053</name>
</gene>
<dbReference type="InterPro" id="IPR036291">
    <property type="entry name" value="NAD(P)-bd_dom_sf"/>
</dbReference>
<dbReference type="EMBL" id="JAPDRN010000036">
    <property type="protein sequence ID" value="KAJ9634820.1"/>
    <property type="molecule type" value="Genomic_DNA"/>
</dbReference>
<reference evidence="4" key="1">
    <citation type="submission" date="2022-10" db="EMBL/GenBank/DDBJ databases">
        <title>Culturing micro-colonial fungi from biological soil crusts in the Mojave desert and describing Neophaeococcomyces mojavensis, and introducing the new genera and species Taxawa tesnikishii.</title>
        <authorList>
            <person name="Kurbessoian T."/>
            <person name="Stajich J.E."/>
        </authorList>
    </citation>
    <scope>NUCLEOTIDE SEQUENCE</scope>
    <source>
        <strain evidence="4">TK_35</strain>
    </source>
</reference>
<dbReference type="SUPFAM" id="SSF51735">
    <property type="entry name" value="NAD(P)-binding Rossmann-fold domains"/>
    <property type="match status" value="1"/>
</dbReference>
<keyword evidence="2" id="KW-0560">Oxidoreductase</keyword>
<evidence type="ECO:0000256" key="3">
    <source>
        <dbReference type="RuleBase" id="RU000363"/>
    </source>
</evidence>
<dbReference type="GO" id="GO:0016020">
    <property type="term" value="C:membrane"/>
    <property type="evidence" value="ECO:0007669"/>
    <property type="project" value="TreeGrafter"/>
</dbReference>
<name>A0AA38Y5J9_9EURO</name>
<evidence type="ECO:0000313" key="4">
    <source>
        <dbReference type="EMBL" id="KAJ9634820.1"/>
    </source>
</evidence>